<accession>A0ABP9MAR1</accession>
<proteinExistence type="predicted"/>
<protein>
    <submittedName>
        <fullName evidence="2">Uncharacterized protein</fullName>
    </submittedName>
</protein>
<feature type="region of interest" description="Disordered" evidence="1">
    <location>
        <begin position="1"/>
        <end position="66"/>
    </location>
</feature>
<evidence type="ECO:0000313" key="3">
    <source>
        <dbReference type="Proteomes" id="UP001501407"/>
    </source>
</evidence>
<dbReference type="Proteomes" id="UP001501407">
    <property type="component" value="Unassembled WGS sequence"/>
</dbReference>
<reference evidence="3" key="1">
    <citation type="journal article" date="2019" name="Int. J. Syst. Evol. Microbiol.">
        <title>The Global Catalogue of Microorganisms (GCM) 10K type strain sequencing project: providing services to taxonomists for standard genome sequencing and annotation.</title>
        <authorList>
            <consortium name="The Broad Institute Genomics Platform"/>
            <consortium name="The Broad Institute Genome Sequencing Center for Infectious Disease"/>
            <person name="Wu L."/>
            <person name="Ma J."/>
        </authorList>
    </citation>
    <scope>NUCLEOTIDE SEQUENCE [LARGE SCALE GENOMIC DNA]</scope>
    <source>
        <strain evidence="3">JCM 18959</strain>
    </source>
</reference>
<dbReference type="EMBL" id="BAABKZ010000001">
    <property type="protein sequence ID" value="GAA5091553.1"/>
    <property type="molecule type" value="Genomic_DNA"/>
</dbReference>
<keyword evidence="3" id="KW-1185">Reference proteome</keyword>
<name>A0ABP9MAR1_9MICO</name>
<evidence type="ECO:0000313" key="2">
    <source>
        <dbReference type="EMBL" id="GAA5091553.1"/>
    </source>
</evidence>
<dbReference type="RefSeq" id="WP_194413626.1">
    <property type="nucleotide sequence ID" value="NZ_BAABKZ010000001.1"/>
</dbReference>
<evidence type="ECO:0000256" key="1">
    <source>
        <dbReference type="SAM" id="MobiDB-lite"/>
    </source>
</evidence>
<gene>
    <name evidence="2" type="ORF">GCM10025760_19030</name>
</gene>
<sequence length="66" mass="7085">MTDSIADEGVAQKPASEASTPDGARAAERTAPPMTPRPRSGVAAAASDRRRHEYPWYGPLPADRHE</sequence>
<organism evidence="2 3">
    <name type="scientific">Microbacterium yannicii</name>
    <dbReference type="NCBI Taxonomy" id="671622"/>
    <lineage>
        <taxon>Bacteria</taxon>
        <taxon>Bacillati</taxon>
        <taxon>Actinomycetota</taxon>
        <taxon>Actinomycetes</taxon>
        <taxon>Micrococcales</taxon>
        <taxon>Microbacteriaceae</taxon>
        <taxon>Microbacterium</taxon>
    </lineage>
</organism>
<comment type="caution">
    <text evidence="2">The sequence shown here is derived from an EMBL/GenBank/DDBJ whole genome shotgun (WGS) entry which is preliminary data.</text>
</comment>